<gene>
    <name evidence="3" type="primary">ylxH</name>
    <name evidence="3" type="ORF">HVS_10300</name>
</gene>
<protein>
    <submittedName>
        <fullName evidence="3">Flagellum site-determining protein YlxH</fullName>
    </submittedName>
</protein>
<dbReference type="PANTHER" id="PTHR43384:SF4">
    <property type="entry name" value="CELLULOSE BIOSYNTHESIS PROTEIN BCSQ-RELATED"/>
    <property type="match status" value="1"/>
</dbReference>
<dbReference type="RefSeq" id="WP_101301929.1">
    <property type="nucleotide sequence ID" value="NZ_CP025197.1"/>
</dbReference>
<dbReference type="CDD" id="cd02038">
    <property type="entry name" value="FlhG-like"/>
    <property type="match status" value="1"/>
</dbReference>
<name>A0A2K9EFF1_9FIRM</name>
<dbReference type="EMBL" id="CP025197">
    <property type="protein sequence ID" value="AUG57955.1"/>
    <property type="molecule type" value="Genomic_DNA"/>
</dbReference>
<keyword evidence="4" id="KW-1185">Reference proteome</keyword>
<sequence length="302" mass="32619">MMDQANKLREIIGNLKIKEPAEKVDDKVNLKSAKVITVTSGKGGVGKTNITINLAIALSEMGKRVTVMDADLGLGNIDVLLGVVPKYTLVDVIYNNKNIVEVLSEGPGNIKFVAGGSGIEDLAKLDNYQIQKFLANIALLDKISDIILIDTGAGLSDSVMNFVMAADEVILVTTPEPASITDAYAIIKAVSKRYSSKTVKLIINMAENVTEAKNVTNKFSMVTQKFLEIDLQPLGFILQDNMVIKAVKAQQPFTISFPKSMAAKQIKEISKKLLDINNNANNSGGRTGIKSFVNRFVSILSG</sequence>
<dbReference type="GO" id="GO:0016887">
    <property type="term" value="F:ATP hydrolysis activity"/>
    <property type="evidence" value="ECO:0007669"/>
    <property type="project" value="TreeGrafter"/>
</dbReference>
<dbReference type="KEGG" id="hsc:HVS_10300"/>
<dbReference type="Pfam" id="PF10609">
    <property type="entry name" value="ParA"/>
    <property type="match status" value="1"/>
</dbReference>
<dbReference type="InterPro" id="IPR033875">
    <property type="entry name" value="FlhG"/>
</dbReference>
<dbReference type="InterPro" id="IPR025501">
    <property type="entry name" value="MinD_FleN"/>
</dbReference>
<dbReference type="InterPro" id="IPR027417">
    <property type="entry name" value="P-loop_NTPase"/>
</dbReference>
<proteinExistence type="predicted"/>
<dbReference type="GO" id="GO:0005829">
    <property type="term" value="C:cytosol"/>
    <property type="evidence" value="ECO:0007669"/>
    <property type="project" value="TreeGrafter"/>
</dbReference>
<evidence type="ECO:0000256" key="1">
    <source>
        <dbReference type="ARBA" id="ARBA00022741"/>
    </source>
</evidence>
<dbReference type="PIRSF" id="PIRSF003092">
    <property type="entry name" value="MinD"/>
    <property type="match status" value="1"/>
</dbReference>
<dbReference type="GO" id="GO:0005524">
    <property type="term" value="F:ATP binding"/>
    <property type="evidence" value="ECO:0007669"/>
    <property type="project" value="UniProtKB-KW"/>
</dbReference>
<dbReference type="GO" id="GO:0051782">
    <property type="term" value="P:negative regulation of cell division"/>
    <property type="evidence" value="ECO:0007669"/>
    <property type="project" value="TreeGrafter"/>
</dbReference>
<keyword evidence="2" id="KW-0067">ATP-binding</keyword>
<dbReference type="InterPro" id="IPR033756">
    <property type="entry name" value="YlxH/NBP35"/>
</dbReference>
<evidence type="ECO:0000313" key="3">
    <source>
        <dbReference type="EMBL" id="AUG57955.1"/>
    </source>
</evidence>
<dbReference type="AlphaFoldDB" id="A0A2K9EFF1"/>
<evidence type="ECO:0000313" key="4">
    <source>
        <dbReference type="Proteomes" id="UP000233534"/>
    </source>
</evidence>
<dbReference type="Proteomes" id="UP000233534">
    <property type="component" value="Chromosome"/>
</dbReference>
<reference evidence="3 4" key="1">
    <citation type="submission" date="2017-12" db="EMBL/GenBank/DDBJ databases">
        <title>Complete genome sequence of Herbivorax saccincola GGR1, a novel Cellulosome-producing hydrolytic bacterium in a thermophilic biogas plant, established by Illumina and Nanopore MinION sequencing.</title>
        <authorList>
            <person name="Pechtl A."/>
            <person name="Ruckert C."/>
            <person name="Koeck D.E."/>
            <person name="Maus I."/>
            <person name="Winkler A."/>
            <person name="Kalinowski J."/>
            <person name="Puhler A."/>
            <person name="Schwarz W.W."/>
            <person name="Zverlov V.V."/>
            <person name="Schluter A."/>
            <person name="Liebl W."/>
        </authorList>
    </citation>
    <scope>NUCLEOTIDE SEQUENCE [LARGE SCALE GENOMIC DNA]</scope>
    <source>
        <strain evidence="4">SR1</strain>
    </source>
</reference>
<dbReference type="SUPFAM" id="SSF52540">
    <property type="entry name" value="P-loop containing nucleoside triphosphate hydrolases"/>
    <property type="match status" value="1"/>
</dbReference>
<keyword evidence="1" id="KW-0547">Nucleotide-binding</keyword>
<dbReference type="InterPro" id="IPR050625">
    <property type="entry name" value="ParA/MinD_ATPase"/>
</dbReference>
<dbReference type="Gene3D" id="3.40.50.300">
    <property type="entry name" value="P-loop containing nucleotide triphosphate hydrolases"/>
    <property type="match status" value="1"/>
</dbReference>
<accession>A0A2K9EFF1</accession>
<organism evidence="3 4">
    <name type="scientific">Acetivibrio saccincola</name>
    <dbReference type="NCBI Taxonomy" id="1677857"/>
    <lineage>
        <taxon>Bacteria</taxon>
        <taxon>Bacillati</taxon>
        <taxon>Bacillota</taxon>
        <taxon>Clostridia</taxon>
        <taxon>Eubacteriales</taxon>
        <taxon>Oscillospiraceae</taxon>
        <taxon>Acetivibrio</taxon>
    </lineage>
</organism>
<dbReference type="GO" id="GO:0009898">
    <property type="term" value="C:cytoplasmic side of plasma membrane"/>
    <property type="evidence" value="ECO:0007669"/>
    <property type="project" value="TreeGrafter"/>
</dbReference>
<evidence type="ECO:0000256" key="2">
    <source>
        <dbReference type="ARBA" id="ARBA00022840"/>
    </source>
</evidence>
<dbReference type="PANTHER" id="PTHR43384">
    <property type="entry name" value="SEPTUM SITE-DETERMINING PROTEIN MIND HOMOLOG, CHLOROPLASTIC-RELATED"/>
    <property type="match status" value="1"/>
</dbReference>